<protein>
    <submittedName>
        <fullName evidence="4">PiggyBac transposable element-derived protein 3 isoform X1</fullName>
    </submittedName>
</protein>
<gene>
    <name evidence="4" type="primary">LOC108671238</name>
</gene>
<dbReference type="GeneID" id="108671238"/>
<dbReference type="RefSeq" id="XP_018014223.1">
    <property type="nucleotide sequence ID" value="XM_018158734.2"/>
</dbReference>
<dbReference type="InterPro" id="IPR029526">
    <property type="entry name" value="PGBD"/>
</dbReference>
<dbReference type="OrthoDB" id="6374637at2759"/>
<reference evidence="4" key="1">
    <citation type="submission" date="2025-08" db="UniProtKB">
        <authorList>
            <consortium name="RefSeq"/>
        </authorList>
    </citation>
    <scope>IDENTIFICATION</scope>
    <source>
        <tissue evidence="4">Whole organism</tissue>
    </source>
</reference>
<proteinExistence type="predicted"/>
<feature type="region of interest" description="Disordered" evidence="1">
    <location>
        <begin position="1"/>
        <end position="35"/>
    </location>
</feature>
<dbReference type="Proteomes" id="UP000694843">
    <property type="component" value="Unplaced"/>
</dbReference>
<dbReference type="PANTHER" id="PTHR47272:SF1">
    <property type="entry name" value="PIGGYBAC TRANSPOSABLE ELEMENT-DERIVED PROTEIN 3-LIKE"/>
    <property type="match status" value="1"/>
</dbReference>
<evidence type="ECO:0000259" key="2">
    <source>
        <dbReference type="Pfam" id="PF13843"/>
    </source>
</evidence>
<keyword evidence="3" id="KW-1185">Reference proteome</keyword>
<accession>A0A8B7NKN8</accession>
<organism evidence="3 4">
    <name type="scientific">Hyalella azteca</name>
    <name type="common">Amphipod</name>
    <dbReference type="NCBI Taxonomy" id="294128"/>
    <lineage>
        <taxon>Eukaryota</taxon>
        <taxon>Metazoa</taxon>
        <taxon>Ecdysozoa</taxon>
        <taxon>Arthropoda</taxon>
        <taxon>Crustacea</taxon>
        <taxon>Multicrustacea</taxon>
        <taxon>Malacostraca</taxon>
        <taxon>Eumalacostraca</taxon>
        <taxon>Peracarida</taxon>
        <taxon>Amphipoda</taxon>
        <taxon>Senticaudata</taxon>
        <taxon>Talitrida</taxon>
        <taxon>Talitroidea</taxon>
        <taxon>Hyalellidae</taxon>
        <taxon>Hyalella</taxon>
    </lineage>
</organism>
<feature type="domain" description="PiggyBac transposable element-derived protein" evidence="2">
    <location>
        <begin position="260"/>
        <end position="619"/>
    </location>
</feature>
<evidence type="ECO:0000313" key="3">
    <source>
        <dbReference type="Proteomes" id="UP000694843"/>
    </source>
</evidence>
<sequence>MKTNKSAVSKDTVPPLEMSSDNIKKENASKEDDVTVKEEQIFIKDEEELHFQTSSAQQGCGSQDITAQHEKQDGLQCQAPLNAIKEEQMAEPFGSIHAGISAEEQNFSSDHREDFERSIMSYEQPGSSRSNTEHLTEYEKVQKRSAILQCRKFLTIDEAMEIVLCPDGDKSDEDDEEFESALHDDIEEDTIQHIRTLPNIEVHDGASEDDILLSSRAEQQRAAKNVINEFKWRKQDFSPPNDIEWKDSLIVDEEWQTFSATSFFNLIFDDALIDLIVQQTKLHALQKDGKEMHLEKTDMKCFLGILLLTGIIKVPSYRTYWKKGLQLTAISDVMSRDKFEEIKRYIHFNDNTQQKTRNDPDFDKLFKIRPIIESVRSNCRKVSQEEHQVVDEQIIPTKARISLKQYNPKKPHKWGYKVISRAGSSGFVYDFEIYTGKSQKNDDLGVGASSAYVLRLAEGIPKHLNYKLFYNNWFSSVDLSSKLKESGILNVSTVRANRLEGCIMENDEKLQKEGRGSFDYRVETNRNVLAVKWFDNKSVHLLSTYAGITPADTVRRWDKKLNKHIEINRPFVVKEYNKFMAGVDLCDMLIELYRIDFKSKKWYMRIFFYLLDMSVVNSWLLYKRNCQVLKSKVKCLSDFKEDLAIGLMTPRERPSSVNGAATTKRRKLSHPLDAVRFDNIGHLPFIAETKQRCKFCVKGFTKVMCNKCNVGLCLTRTKTCYAQYHIK</sequence>
<dbReference type="Pfam" id="PF13843">
    <property type="entry name" value="DDE_Tnp_1_7"/>
    <property type="match status" value="1"/>
</dbReference>
<dbReference type="KEGG" id="hazt:108671238"/>
<dbReference type="PANTHER" id="PTHR47272">
    <property type="entry name" value="DDE_TNP_1_7 DOMAIN-CONTAINING PROTEIN"/>
    <property type="match status" value="1"/>
</dbReference>
<dbReference type="AlphaFoldDB" id="A0A8B7NKN8"/>
<dbReference type="OMA" id="KTKYICM"/>
<name>A0A8B7NKN8_HYAAZ</name>
<evidence type="ECO:0000256" key="1">
    <source>
        <dbReference type="SAM" id="MobiDB-lite"/>
    </source>
</evidence>
<evidence type="ECO:0000313" key="4">
    <source>
        <dbReference type="RefSeq" id="XP_018014223.1"/>
    </source>
</evidence>
<feature type="compositionally biased region" description="Basic and acidic residues" evidence="1">
    <location>
        <begin position="22"/>
        <end position="35"/>
    </location>
</feature>